<evidence type="ECO:0000259" key="7">
    <source>
        <dbReference type="PROSITE" id="PS50011"/>
    </source>
</evidence>
<dbReference type="Proteomes" id="UP000664417">
    <property type="component" value="Unassembled WGS sequence"/>
</dbReference>
<dbReference type="Gene3D" id="1.25.40.10">
    <property type="entry name" value="Tetratricopeptide repeat domain"/>
    <property type="match status" value="3"/>
</dbReference>
<dbReference type="Pfam" id="PF13424">
    <property type="entry name" value="TPR_12"/>
    <property type="match status" value="3"/>
</dbReference>
<accession>A0A8J7U4L1</accession>
<dbReference type="Gene3D" id="3.30.200.20">
    <property type="entry name" value="Phosphorylase Kinase, domain 1"/>
    <property type="match status" value="1"/>
</dbReference>
<keyword evidence="5" id="KW-0802">TPR repeat</keyword>
<evidence type="ECO:0000256" key="2">
    <source>
        <dbReference type="ARBA" id="ARBA00022741"/>
    </source>
</evidence>
<dbReference type="InterPro" id="IPR011009">
    <property type="entry name" value="Kinase-like_dom_sf"/>
</dbReference>
<feature type="transmembrane region" description="Helical" evidence="6">
    <location>
        <begin position="385"/>
        <end position="403"/>
    </location>
</feature>
<proteinExistence type="predicted"/>
<evidence type="ECO:0000256" key="3">
    <source>
        <dbReference type="ARBA" id="ARBA00022777"/>
    </source>
</evidence>
<dbReference type="AlphaFoldDB" id="A0A8J7U4L1"/>
<dbReference type="Pfam" id="PF00069">
    <property type="entry name" value="Pkinase"/>
    <property type="match status" value="1"/>
</dbReference>
<dbReference type="SUPFAM" id="SSF48452">
    <property type="entry name" value="TPR-like"/>
    <property type="match status" value="3"/>
</dbReference>
<keyword evidence="2" id="KW-0547">Nucleotide-binding</keyword>
<dbReference type="PROSITE" id="PS50011">
    <property type="entry name" value="PROTEIN_KINASE_DOM"/>
    <property type="match status" value="1"/>
</dbReference>
<dbReference type="InterPro" id="IPR008271">
    <property type="entry name" value="Ser/Thr_kinase_AS"/>
</dbReference>
<dbReference type="PANTHER" id="PTHR43289">
    <property type="entry name" value="MITOGEN-ACTIVATED PROTEIN KINASE KINASE KINASE 20-RELATED"/>
    <property type="match status" value="1"/>
</dbReference>
<keyword evidence="6" id="KW-1133">Transmembrane helix</keyword>
<reference evidence="8" key="1">
    <citation type="submission" date="2021-03" db="EMBL/GenBank/DDBJ databases">
        <authorList>
            <person name="Wang G."/>
        </authorList>
    </citation>
    <scope>NUCLEOTIDE SEQUENCE</scope>
    <source>
        <strain evidence="8">KCTC 12899</strain>
    </source>
</reference>
<comment type="caution">
    <text evidence="8">The sequence shown here is derived from an EMBL/GenBank/DDBJ whole genome shotgun (WGS) entry which is preliminary data.</text>
</comment>
<dbReference type="InterPro" id="IPR019734">
    <property type="entry name" value="TPR_rpt"/>
</dbReference>
<keyword evidence="4" id="KW-0067">ATP-binding</keyword>
<dbReference type="EMBL" id="JAFREP010000013">
    <property type="protein sequence ID" value="MBO1319558.1"/>
    <property type="molecule type" value="Genomic_DNA"/>
</dbReference>
<keyword evidence="9" id="KW-1185">Reference proteome</keyword>
<feature type="domain" description="Protein kinase" evidence="7">
    <location>
        <begin position="74"/>
        <end position="360"/>
    </location>
</feature>
<evidence type="ECO:0000256" key="1">
    <source>
        <dbReference type="ARBA" id="ARBA00022679"/>
    </source>
</evidence>
<protein>
    <submittedName>
        <fullName evidence="8">Serine/threonine protein kinase</fullName>
    </submittedName>
</protein>
<dbReference type="InterPro" id="IPR000719">
    <property type="entry name" value="Prot_kinase_dom"/>
</dbReference>
<dbReference type="CDD" id="cd14014">
    <property type="entry name" value="STKc_PknB_like"/>
    <property type="match status" value="1"/>
</dbReference>
<dbReference type="Gene3D" id="1.10.510.10">
    <property type="entry name" value="Transferase(Phosphotransferase) domain 1"/>
    <property type="match status" value="1"/>
</dbReference>
<dbReference type="PROSITE" id="PS50005">
    <property type="entry name" value="TPR"/>
    <property type="match status" value="1"/>
</dbReference>
<dbReference type="SMART" id="SM00220">
    <property type="entry name" value="S_TKc"/>
    <property type="match status" value="1"/>
</dbReference>
<gene>
    <name evidence="8" type="ORF">J3U88_13870</name>
</gene>
<dbReference type="GO" id="GO:0005524">
    <property type="term" value="F:ATP binding"/>
    <property type="evidence" value="ECO:0007669"/>
    <property type="project" value="UniProtKB-KW"/>
</dbReference>
<evidence type="ECO:0000256" key="4">
    <source>
        <dbReference type="ARBA" id="ARBA00022840"/>
    </source>
</evidence>
<organism evidence="8 9">
    <name type="scientific">Acanthopleuribacter pedis</name>
    <dbReference type="NCBI Taxonomy" id="442870"/>
    <lineage>
        <taxon>Bacteria</taxon>
        <taxon>Pseudomonadati</taxon>
        <taxon>Acidobacteriota</taxon>
        <taxon>Holophagae</taxon>
        <taxon>Acanthopleuribacterales</taxon>
        <taxon>Acanthopleuribacteraceae</taxon>
        <taxon>Acanthopleuribacter</taxon>
    </lineage>
</organism>
<keyword evidence="6" id="KW-0812">Transmembrane</keyword>
<sequence>MEPDIERMRRIHGVYKEALALPAHARAPFLDTHRAKDAELATAVEALLESAEQVETNSREVLGAPKPQTQIGPYRLLEEIGQGGVGIVYLAERCDETPMNVAVKLLKRGMDSDHVLKRFFKERQILAALNHPHIAQLFDAGSTDDGLPYFVMEYVDGQPIDQYCANHQLSLVERLRCFLQVCEAVRFAHQNLVIHRDLKPANILVTAEGLPKMLDFGISGLLDPTTGTPRTATILNERMLTVEYAAPEQLRGEPLGTPCDIYSLGVILYQLITGSRPHHFHGRDPFFAARQISASPPDRPSARIRSRVMDNTLNNAGQQAPVTEPVHRDIDNIVLKALAAEPNQRYRSVDQLMHDIHRYFKGLPVIARRAGFAYVLGKYLRRNRWTILFATVFFAMIGSAAVYTDHMQREAQRERDTADQALRFLADIFAVNDPDQSKGETITAKDLLEQSTRQIDGDDGTNPAVRSRLMLSMGRAYHGLGLFDEAIPHFEKALTDARLSYGSNSRQVGAILVELARTQHWRANPETVKPLLEEALAVRRAFHDESDPAVQEVVFHLGKNAIAAGDVQAASHWFALLSEGGGAERRAEQQYAAAVLSALGGNDEAAETGWLATLKALHGRYNHPLNGLLNQDLARLYLSQGRLDSAQIHLDHALNISRRLFSPHHPIQAENLCGHAELALAREDYEAVARHRARIVQIWERSLSQDHYLFSRVFLIEAVAALAQGETTQAENAYRQAVSVLMKHFGSHHVATARAQLGLAEVFYETDRLPEAAASASAGLKIYREHYGEQHGATRAATHLAACIALKMGENPEGNRRVIQETRAGLAEIYAGEAWQKRLDQRERGLSAGAAGDP</sequence>
<keyword evidence="3 8" id="KW-0418">Kinase</keyword>
<keyword evidence="6" id="KW-0472">Membrane</keyword>
<evidence type="ECO:0000256" key="6">
    <source>
        <dbReference type="SAM" id="Phobius"/>
    </source>
</evidence>
<evidence type="ECO:0000313" key="8">
    <source>
        <dbReference type="EMBL" id="MBO1319558.1"/>
    </source>
</evidence>
<dbReference type="SMART" id="SM00028">
    <property type="entry name" value="TPR"/>
    <property type="match status" value="4"/>
</dbReference>
<name>A0A8J7U4L1_9BACT</name>
<dbReference type="RefSeq" id="WP_207859465.1">
    <property type="nucleotide sequence ID" value="NZ_JAFREP010000013.1"/>
</dbReference>
<dbReference type="PANTHER" id="PTHR43289:SF34">
    <property type="entry name" value="SERINE_THREONINE-PROTEIN KINASE YBDM-RELATED"/>
    <property type="match status" value="1"/>
</dbReference>
<dbReference type="SUPFAM" id="SSF56112">
    <property type="entry name" value="Protein kinase-like (PK-like)"/>
    <property type="match status" value="1"/>
</dbReference>
<keyword evidence="8" id="KW-0723">Serine/threonine-protein kinase</keyword>
<feature type="repeat" description="TPR" evidence="5">
    <location>
        <begin position="467"/>
        <end position="500"/>
    </location>
</feature>
<keyword evidence="1" id="KW-0808">Transferase</keyword>
<dbReference type="PROSITE" id="PS00108">
    <property type="entry name" value="PROTEIN_KINASE_ST"/>
    <property type="match status" value="1"/>
</dbReference>
<dbReference type="GO" id="GO:0004674">
    <property type="term" value="F:protein serine/threonine kinase activity"/>
    <property type="evidence" value="ECO:0007669"/>
    <property type="project" value="UniProtKB-KW"/>
</dbReference>
<evidence type="ECO:0000313" key="9">
    <source>
        <dbReference type="Proteomes" id="UP000664417"/>
    </source>
</evidence>
<dbReference type="InterPro" id="IPR011990">
    <property type="entry name" value="TPR-like_helical_dom_sf"/>
</dbReference>
<evidence type="ECO:0000256" key="5">
    <source>
        <dbReference type="PROSITE-ProRule" id="PRU00339"/>
    </source>
</evidence>